<dbReference type="Proteomes" id="UP000035681">
    <property type="component" value="Unplaced"/>
</dbReference>
<evidence type="ECO:0000313" key="14">
    <source>
        <dbReference type="Proteomes" id="UP000035681"/>
    </source>
</evidence>
<comment type="cofactor">
    <cofactor evidence="1 11 12">
        <name>Zn(2+)</name>
        <dbReference type="ChEBI" id="CHEBI:29105"/>
    </cofactor>
</comment>
<dbReference type="GO" id="GO:0005829">
    <property type="term" value="C:cytosol"/>
    <property type="evidence" value="ECO:0007669"/>
    <property type="project" value="TreeGrafter"/>
</dbReference>
<evidence type="ECO:0000256" key="6">
    <source>
        <dbReference type="ARBA" id="ARBA00022801"/>
    </source>
</evidence>
<evidence type="ECO:0000256" key="9">
    <source>
        <dbReference type="ARBA" id="ARBA00049558"/>
    </source>
</evidence>
<keyword evidence="14" id="KW-1185">Reference proteome</keyword>
<evidence type="ECO:0000256" key="11">
    <source>
        <dbReference type="PIRSR" id="PIRSR606262-3"/>
    </source>
</evidence>
<organism evidence="15">
    <name type="scientific">Strongyloides stercoralis</name>
    <name type="common">Threadworm</name>
    <dbReference type="NCBI Taxonomy" id="6248"/>
    <lineage>
        <taxon>Eukaryota</taxon>
        <taxon>Metazoa</taxon>
        <taxon>Ecdysozoa</taxon>
        <taxon>Nematoda</taxon>
        <taxon>Chromadorea</taxon>
        <taxon>Rhabditida</taxon>
        <taxon>Tylenchina</taxon>
        <taxon>Panagrolaimomorpha</taxon>
        <taxon>Strongyloidoidea</taxon>
        <taxon>Strongyloididae</taxon>
        <taxon>Strongyloides</taxon>
    </lineage>
</organism>
<keyword evidence="5 11" id="KW-0479">Metal-binding</keyword>
<evidence type="ECO:0000256" key="5">
    <source>
        <dbReference type="ARBA" id="ARBA00022723"/>
    </source>
</evidence>
<evidence type="ECO:0000256" key="4">
    <source>
        <dbReference type="ARBA" id="ARBA00012783"/>
    </source>
</evidence>
<dbReference type="NCBIfam" id="TIGR01354">
    <property type="entry name" value="cyt_deam_tetra"/>
    <property type="match status" value="1"/>
</dbReference>
<dbReference type="PROSITE" id="PS51747">
    <property type="entry name" value="CYT_DCMP_DEAMINASES_2"/>
    <property type="match status" value="1"/>
</dbReference>
<evidence type="ECO:0000256" key="12">
    <source>
        <dbReference type="RuleBase" id="RU364006"/>
    </source>
</evidence>
<sequence length="146" mass="15721">MQNATVTNKSELIEASVKIMKNSYSPYSNFPVGAALLTKCGKIITGVNIENASFGATICAERSAFVSAISQGYKDFVAIAVSTNLTIPGSPCGICRQFMVEFGNIEVILNSTTSNKVEIVELKNLLPNAFTPKSLETFNEENKNNS</sequence>
<name>A0A0K0EST6_STRER</name>
<dbReference type="InterPro" id="IPR002125">
    <property type="entry name" value="CMP_dCMP_dom"/>
</dbReference>
<dbReference type="AlphaFoldDB" id="A0A0K0EST6"/>
<comment type="similarity">
    <text evidence="3 12">Belongs to the cytidine and deoxycytidylate deaminase family.</text>
</comment>
<evidence type="ECO:0000256" key="10">
    <source>
        <dbReference type="PIRSR" id="PIRSR606262-1"/>
    </source>
</evidence>
<evidence type="ECO:0000256" key="3">
    <source>
        <dbReference type="ARBA" id="ARBA00006576"/>
    </source>
</evidence>
<feature type="binding site" evidence="11">
    <location>
        <position position="95"/>
    </location>
    <ligand>
        <name>Zn(2+)</name>
        <dbReference type="ChEBI" id="CHEBI:29105"/>
        <note>catalytic</note>
    </ligand>
</feature>
<dbReference type="GO" id="GO:0004126">
    <property type="term" value="F:cytidine deaminase activity"/>
    <property type="evidence" value="ECO:0007669"/>
    <property type="project" value="UniProtKB-UniRule"/>
</dbReference>
<dbReference type="NCBIfam" id="NF004064">
    <property type="entry name" value="PRK05578.1"/>
    <property type="match status" value="1"/>
</dbReference>
<comment type="catalytic activity">
    <reaction evidence="12">
        <text>2'-deoxycytidine + H2O + H(+) = 2'-deoxyuridine + NH4(+)</text>
        <dbReference type="Rhea" id="RHEA:13433"/>
        <dbReference type="ChEBI" id="CHEBI:15377"/>
        <dbReference type="ChEBI" id="CHEBI:15378"/>
        <dbReference type="ChEBI" id="CHEBI:15698"/>
        <dbReference type="ChEBI" id="CHEBI:16450"/>
        <dbReference type="ChEBI" id="CHEBI:28938"/>
        <dbReference type="EC" id="3.5.4.5"/>
    </reaction>
</comment>
<dbReference type="Gene3D" id="3.40.140.10">
    <property type="entry name" value="Cytidine Deaminase, domain 2"/>
    <property type="match status" value="1"/>
</dbReference>
<dbReference type="SUPFAM" id="SSF53927">
    <property type="entry name" value="Cytidine deaminase-like"/>
    <property type="match status" value="1"/>
</dbReference>
<dbReference type="GO" id="GO:0072527">
    <property type="term" value="P:pyrimidine-containing compound metabolic process"/>
    <property type="evidence" value="ECO:0007669"/>
    <property type="project" value="UniProtKB-ARBA"/>
</dbReference>
<dbReference type="STRING" id="6248.A0A0K0EST6"/>
<evidence type="ECO:0000256" key="2">
    <source>
        <dbReference type="ARBA" id="ARBA00003949"/>
    </source>
</evidence>
<reference evidence="15" key="1">
    <citation type="submission" date="2015-08" db="UniProtKB">
        <authorList>
            <consortium name="WormBaseParasite"/>
        </authorList>
    </citation>
    <scope>IDENTIFICATION</scope>
</reference>
<protein>
    <recommendedName>
        <fullName evidence="4 12">Cytidine deaminase</fullName>
        <ecNumber evidence="4 12">3.5.4.5</ecNumber>
    </recommendedName>
    <alternativeName>
        <fullName evidence="8 12">Cytidine aminohydrolase</fullName>
    </alternativeName>
</protein>
<evidence type="ECO:0000259" key="13">
    <source>
        <dbReference type="PROSITE" id="PS51747"/>
    </source>
</evidence>
<dbReference type="InterPro" id="IPR016193">
    <property type="entry name" value="Cytidine_deaminase-like"/>
</dbReference>
<dbReference type="PANTHER" id="PTHR11644:SF2">
    <property type="entry name" value="CYTIDINE DEAMINASE"/>
    <property type="match status" value="1"/>
</dbReference>
<keyword evidence="6 12" id="KW-0378">Hydrolase</keyword>
<comment type="function">
    <text evidence="2 12">This enzyme scavenges exogenous and endogenous cytidine and 2'-deoxycytidine for UMP synthesis.</text>
</comment>
<proteinExistence type="inferred from homology"/>
<dbReference type="CDD" id="cd01283">
    <property type="entry name" value="cytidine_deaminase"/>
    <property type="match status" value="1"/>
</dbReference>
<dbReference type="Pfam" id="PF00383">
    <property type="entry name" value="dCMP_cyt_deam_1"/>
    <property type="match status" value="1"/>
</dbReference>
<evidence type="ECO:0000256" key="7">
    <source>
        <dbReference type="ARBA" id="ARBA00022833"/>
    </source>
</evidence>
<dbReference type="FunFam" id="3.40.140.10:FF:000008">
    <property type="entry name" value="Cytidine deaminase"/>
    <property type="match status" value="1"/>
</dbReference>
<evidence type="ECO:0000313" key="15">
    <source>
        <dbReference type="WBParaSite" id="SSTP_0001251500.1"/>
    </source>
</evidence>
<dbReference type="InterPro" id="IPR050202">
    <property type="entry name" value="Cyt/Deoxycyt_deaminase"/>
</dbReference>
<dbReference type="EC" id="3.5.4.5" evidence="4 12"/>
<feature type="active site" description="Proton donor" evidence="10">
    <location>
        <position position="61"/>
    </location>
</feature>
<dbReference type="GO" id="GO:0008270">
    <property type="term" value="F:zinc ion binding"/>
    <property type="evidence" value="ECO:0007669"/>
    <property type="project" value="UniProtKB-UniRule"/>
</dbReference>
<evidence type="ECO:0000256" key="8">
    <source>
        <dbReference type="ARBA" id="ARBA00032005"/>
    </source>
</evidence>
<keyword evidence="7 11" id="KW-0862">Zinc</keyword>
<accession>A0A0K0EST6</accession>
<feature type="binding site" evidence="11">
    <location>
        <position position="92"/>
    </location>
    <ligand>
        <name>Zn(2+)</name>
        <dbReference type="ChEBI" id="CHEBI:29105"/>
        <note>catalytic</note>
    </ligand>
</feature>
<feature type="binding site" evidence="11">
    <location>
        <position position="59"/>
    </location>
    <ligand>
        <name>Zn(2+)</name>
        <dbReference type="ChEBI" id="CHEBI:29105"/>
        <note>catalytic</note>
    </ligand>
</feature>
<evidence type="ECO:0000256" key="1">
    <source>
        <dbReference type="ARBA" id="ARBA00001947"/>
    </source>
</evidence>
<dbReference type="WBParaSite" id="SSTP_0001251500.1">
    <property type="protein sequence ID" value="SSTP_0001251500.1"/>
    <property type="gene ID" value="SSTP_0001251500"/>
</dbReference>
<dbReference type="WBParaSite" id="TCONS_00016820.p1">
    <property type="protein sequence ID" value="TCONS_00016820.p1"/>
    <property type="gene ID" value="XLOC_011475"/>
</dbReference>
<dbReference type="InterPro" id="IPR006262">
    <property type="entry name" value="Cyt_deam_tetra"/>
</dbReference>
<dbReference type="GO" id="GO:0055086">
    <property type="term" value="P:nucleobase-containing small molecule metabolic process"/>
    <property type="evidence" value="ECO:0007669"/>
    <property type="project" value="UniProtKB-ARBA"/>
</dbReference>
<comment type="catalytic activity">
    <reaction evidence="9 12">
        <text>cytidine + H2O + H(+) = uridine + NH4(+)</text>
        <dbReference type="Rhea" id="RHEA:16069"/>
        <dbReference type="ChEBI" id="CHEBI:15377"/>
        <dbReference type="ChEBI" id="CHEBI:15378"/>
        <dbReference type="ChEBI" id="CHEBI:16704"/>
        <dbReference type="ChEBI" id="CHEBI:17562"/>
        <dbReference type="ChEBI" id="CHEBI:28938"/>
        <dbReference type="EC" id="3.5.4.5"/>
    </reaction>
</comment>
<dbReference type="PANTHER" id="PTHR11644">
    <property type="entry name" value="CYTIDINE DEAMINASE"/>
    <property type="match status" value="1"/>
</dbReference>
<feature type="domain" description="CMP/dCMP-type deaminase" evidence="13">
    <location>
        <begin position="7"/>
        <end position="133"/>
    </location>
</feature>